<dbReference type="AlphaFoldDB" id="A0A0E9PCY6"/>
<dbReference type="EMBL" id="GBXM01106672">
    <property type="protein sequence ID" value="JAH01905.1"/>
    <property type="molecule type" value="Transcribed_RNA"/>
</dbReference>
<organism evidence="1">
    <name type="scientific">Anguilla anguilla</name>
    <name type="common">European freshwater eel</name>
    <name type="synonym">Muraena anguilla</name>
    <dbReference type="NCBI Taxonomy" id="7936"/>
    <lineage>
        <taxon>Eukaryota</taxon>
        <taxon>Metazoa</taxon>
        <taxon>Chordata</taxon>
        <taxon>Craniata</taxon>
        <taxon>Vertebrata</taxon>
        <taxon>Euteleostomi</taxon>
        <taxon>Actinopterygii</taxon>
        <taxon>Neopterygii</taxon>
        <taxon>Teleostei</taxon>
        <taxon>Anguilliformes</taxon>
        <taxon>Anguillidae</taxon>
        <taxon>Anguilla</taxon>
    </lineage>
</organism>
<proteinExistence type="predicted"/>
<protein>
    <submittedName>
        <fullName evidence="1">Uncharacterized protein</fullName>
    </submittedName>
</protein>
<name>A0A0E9PCY6_ANGAN</name>
<accession>A0A0E9PCY6</accession>
<evidence type="ECO:0000313" key="1">
    <source>
        <dbReference type="EMBL" id="JAH01905.1"/>
    </source>
</evidence>
<reference evidence="1" key="2">
    <citation type="journal article" date="2015" name="Fish Shellfish Immunol.">
        <title>Early steps in the European eel (Anguilla anguilla)-Vibrio vulnificus interaction in the gills: Role of the RtxA13 toxin.</title>
        <authorList>
            <person name="Callol A."/>
            <person name="Pajuelo D."/>
            <person name="Ebbesson L."/>
            <person name="Teles M."/>
            <person name="MacKenzie S."/>
            <person name="Amaro C."/>
        </authorList>
    </citation>
    <scope>NUCLEOTIDE SEQUENCE</scope>
</reference>
<reference evidence="1" key="1">
    <citation type="submission" date="2014-11" db="EMBL/GenBank/DDBJ databases">
        <authorList>
            <person name="Amaro Gonzalez C."/>
        </authorList>
    </citation>
    <scope>NUCLEOTIDE SEQUENCE</scope>
</reference>
<sequence length="56" mass="6382">MLQMHSDLVPASGLIANENVVIQERIKNSWPQFHVFAERQNYCGLHPFSRTNQATG</sequence>